<name>A0A8H3LMN5_9GLOM</name>
<sequence>MDLHFRTNEQRCFAVLLSEKSLLSEEHENIIEFNNNNKFEKQFGPDPVFRIFGKVAADVPLNKQHMLEENSNSQRYLAFSTVLQNFNGTNIAASQRPDSIPKRTD</sequence>
<evidence type="ECO:0000313" key="2">
    <source>
        <dbReference type="Proteomes" id="UP000615446"/>
    </source>
</evidence>
<organism evidence="1 2">
    <name type="scientific">Rhizophagus clarus</name>
    <dbReference type="NCBI Taxonomy" id="94130"/>
    <lineage>
        <taxon>Eukaryota</taxon>
        <taxon>Fungi</taxon>
        <taxon>Fungi incertae sedis</taxon>
        <taxon>Mucoromycota</taxon>
        <taxon>Glomeromycotina</taxon>
        <taxon>Glomeromycetes</taxon>
        <taxon>Glomerales</taxon>
        <taxon>Glomeraceae</taxon>
        <taxon>Rhizophagus</taxon>
    </lineage>
</organism>
<comment type="caution">
    <text evidence="1">The sequence shown here is derived from an EMBL/GenBank/DDBJ whole genome shotgun (WGS) entry which is preliminary data.</text>
</comment>
<reference evidence="1" key="1">
    <citation type="submission" date="2019-10" db="EMBL/GenBank/DDBJ databases">
        <title>Conservation and host-specific expression of non-tandemly repeated heterogenous ribosome RNA gene in arbuscular mycorrhizal fungi.</title>
        <authorList>
            <person name="Maeda T."/>
            <person name="Kobayashi Y."/>
            <person name="Nakagawa T."/>
            <person name="Ezawa T."/>
            <person name="Yamaguchi K."/>
            <person name="Bino T."/>
            <person name="Nishimoto Y."/>
            <person name="Shigenobu S."/>
            <person name="Kawaguchi M."/>
        </authorList>
    </citation>
    <scope>NUCLEOTIDE SEQUENCE</scope>
    <source>
        <strain evidence="1">HR1</strain>
    </source>
</reference>
<gene>
    <name evidence="1" type="ORF">RCL2_001619400</name>
</gene>
<accession>A0A8H3LMN5</accession>
<dbReference type="EMBL" id="BLAL01000184">
    <property type="protein sequence ID" value="GES89291.1"/>
    <property type="molecule type" value="Genomic_DNA"/>
</dbReference>
<proteinExistence type="predicted"/>
<dbReference type="Proteomes" id="UP000615446">
    <property type="component" value="Unassembled WGS sequence"/>
</dbReference>
<protein>
    <submittedName>
        <fullName evidence="1">Uncharacterized protein</fullName>
    </submittedName>
</protein>
<evidence type="ECO:0000313" key="1">
    <source>
        <dbReference type="EMBL" id="GES89291.1"/>
    </source>
</evidence>
<dbReference type="AlphaFoldDB" id="A0A8H3LMN5"/>